<dbReference type="InterPro" id="IPR050100">
    <property type="entry name" value="TRAFAC_GTPase_members"/>
</dbReference>
<name>A0ABD2YC24_9GENT</name>
<protein>
    <submittedName>
        <fullName evidence="3">Uncharacterized protein</fullName>
    </submittedName>
</protein>
<dbReference type="GO" id="GO:0005525">
    <property type="term" value="F:GTP binding"/>
    <property type="evidence" value="ECO:0007669"/>
    <property type="project" value="UniProtKB-KW"/>
</dbReference>
<dbReference type="InterPro" id="IPR027417">
    <property type="entry name" value="P-loop_NTPase"/>
</dbReference>
<keyword evidence="4" id="KW-1185">Reference proteome</keyword>
<evidence type="ECO:0000313" key="4">
    <source>
        <dbReference type="Proteomes" id="UP001630127"/>
    </source>
</evidence>
<dbReference type="SUPFAM" id="SSF50447">
    <property type="entry name" value="Translation proteins"/>
    <property type="match status" value="1"/>
</dbReference>
<evidence type="ECO:0000256" key="2">
    <source>
        <dbReference type="ARBA" id="ARBA00023134"/>
    </source>
</evidence>
<proteinExistence type="predicted"/>
<reference evidence="3 4" key="1">
    <citation type="submission" date="2024-11" db="EMBL/GenBank/DDBJ databases">
        <title>A near-complete genome assembly of Cinchona calisaya.</title>
        <authorList>
            <person name="Lian D.C."/>
            <person name="Zhao X.W."/>
            <person name="Wei L."/>
        </authorList>
    </citation>
    <scope>NUCLEOTIDE SEQUENCE [LARGE SCALE GENOMIC DNA]</scope>
    <source>
        <tissue evidence="3">Nenye</tissue>
    </source>
</reference>
<organism evidence="3 4">
    <name type="scientific">Cinchona calisaya</name>
    <dbReference type="NCBI Taxonomy" id="153742"/>
    <lineage>
        <taxon>Eukaryota</taxon>
        <taxon>Viridiplantae</taxon>
        <taxon>Streptophyta</taxon>
        <taxon>Embryophyta</taxon>
        <taxon>Tracheophyta</taxon>
        <taxon>Spermatophyta</taxon>
        <taxon>Magnoliopsida</taxon>
        <taxon>eudicotyledons</taxon>
        <taxon>Gunneridae</taxon>
        <taxon>Pentapetalae</taxon>
        <taxon>asterids</taxon>
        <taxon>lamiids</taxon>
        <taxon>Gentianales</taxon>
        <taxon>Rubiaceae</taxon>
        <taxon>Cinchonoideae</taxon>
        <taxon>Cinchoneae</taxon>
        <taxon>Cinchona</taxon>
    </lineage>
</organism>
<evidence type="ECO:0000313" key="3">
    <source>
        <dbReference type="EMBL" id="KAL3504533.1"/>
    </source>
</evidence>
<keyword evidence="1" id="KW-0547">Nucleotide-binding</keyword>
<comment type="caution">
    <text evidence="3">The sequence shown here is derived from an EMBL/GenBank/DDBJ whole genome shotgun (WGS) entry which is preliminary data.</text>
</comment>
<dbReference type="AlphaFoldDB" id="A0ABD2YC24"/>
<sequence length="170" mass="19356">MDDPTVNWSEERYKEIEMKIRPFLRFSSCDVKKDVLFLPVSGLMGSNWKSRIDKSVCSWWDGVSLFEALDGVEVVESVRNAREPKGPFRLPIIDKFKEMGSVGLIGRVESGKIFEGDNLLVMPNKAFQVKVIASFCDEYNRVSFAGPGENLRIILSSIEEKEFLKGFCFD</sequence>
<dbReference type="Proteomes" id="UP001630127">
    <property type="component" value="Unassembled WGS sequence"/>
</dbReference>
<keyword evidence="2" id="KW-0342">GTP-binding</keyword>
<dbReference type="InterPro" id="IPR009000">
    <property type="entry name" value="Transl_B-barrel_sf"/>
</dbReference>
<dbReference type="Gene3D" id="2.40.30.10">
    <property type="entry name" value="Translation factors"/>
    <property type="match status" value="1"/>
</dbReference>
<dbReference type="PANTHER" id="PTHR23115">
    <property type="entry name" value="TRANSLATION FACTOR"/>
    <property type="match status" value="1"/>
</dbReference>
<dbReference type="Gene3D" id="3.40.50.300">
    <property type="entry name" value="P-loop containing nucleotide triphosphate hydrolases"/>
    <property type="match status" value="1"/>
</dbReference>
<gene>
    <name evidence="3" type="ORF">ACH5RR_034374</name>
</gene>
<accession>A0ABD2YC24</accession>
<dbReference type="EMBL" id="JBJUIK010000014">
    <property type="protein sequence ID" value="KAL3504533.1"/>
    <property type="molecule type" value="Genomic_DNA"/>
</dbReference>
<evidence type="ECO:0000256" key="1">
    <source>
        <dbReference type="ARBA" id="ARBA00022741"/>
    </source>
</evidence>